<evidence type="ECO:0000313" key="1">
    <source>
        <dbReference type="EMBL" id="SCW44390.1"/>
    </source>
</evidence>
<dbReference type="EMBL" id="FMTE01000031">
    <property type="protein sequence ID" value="SCW44390.1"/>
    <property type="molecule type" value="Genomic_DNA"/>
</dbReference>
<dbReference type="AlphaFoldDB" id="A0A1G4QIF3"/>
<organism evidence="1 2">
    <name type="scientific">Borreliella japonica</name>
    <name type="common">Borrelia japonica</name>
    <dbReference type="NCBI Taxonomy" id="34095"/>
    <lineage>
        <taxon>Bacteria</taxon>
        <taxon>Pseudomonadati</taxon>
        <taxon>Spirochaetota</taxon>
        <taxon>Spirochaetia</taxon>
        <taxon>Spirochaetales</taxon>
        <taxon>Borreliaceae</taxon>
        <taxon>Borreliella</taxon>
    </lineage>
</organism>
<protein>
    <submittedName>
        <fullName evidence="1">Uncharacterized protein</fullName>
    </submittedName>
</protein>
<gene>
    <name evidence="1" type="ORF">SAMN02983004_01132</name>
</gene>
<dbReference type="RefSeq" id="WP_143280335.1">
    <property type="nucleotide sequence ID" value="NZ_CP179491.1"/>
</dbReference>
<evidence type="ECO:0000313" key="2">
    <source>
        <dbReference type="Proteomes" id="UP000199262"/>
    </source>
</evidence>
<accession>A0A1G4QIF3</accession>
<dbReference type="Proteomes" id="UP000199262">
    <property type="component" value="Unassembled WGS sequence"/>
</dbReference>
<reference evidence="2" key="1">
    <citation type="submission" date="2016-10" db="EMBL/GenBank/DDBJ databases">
        <authorList>
            <person name="Varghese N."/>
            <person name="Submissions S."/>
        </authorList>
    </citation>
    <scope>NUCLEOTIDE SEQUENCE [LARGE SCALE GENOMIC DNA]</scope>
    <source>
        <strain evidence="2">ATCC 51557</strain>
    </source>
</reference>
<sequence>METAVEPTKKGKCKVECKNKERFILIQKENGKAMYHTKIMMWEKIPRTRATYKMDNKKPKIITIVSIKGILDKIFYMYVKSIFIKTF</sequence>
<name>A0A1G4QIF3_BORJA</name>
<proteinExistence type="predicted"/>
<keyword evidence="2" id="KW-1185">Reference proteome</keyword>